<evidence type="ECO:0000256" key="3">
    <source>
        <dbReference type="SAM" id="MobiDB-lite"/>
    </source>
</evidence>
<dbReference type="PROSITE" id="PS50082">
    <property type="entry name" value="WD_REPEATS_2"/>
    <property type="match status" value="2"/>
</dbReference>
<feature type="region of interest" description="Disordered" evidence="3">
    <location>
        <begin position="1489"/>
        <end position="1525"/>
    </location>
</feature>
<keyword evidence="2" id="KW-0853">WD repeat</keyword>
<proteinExistence type="predicted"/>
<feature type="compositionally biased region" description="Low complexity" evidence="3">
    <location>
        <begin position="2018"/>
        <end position="2027"/>
    </location>
</feature>
<feature type="compositionally biased region" description="Polar residues" evidence="3">
    <location>
        <begin position="81"/>
        <end position="91"/>
    </location>
</feature>
<feature type="compositionally biased region" description="Polar residues" evidence="3">
    <location>
        <begin position="636"/>
        <end position="659"/>
    </location>
</feature>
<comment type="caution">
    <text evidence="5">The sequence shown here is derived from an EMBL/GenBank/DDBJ whole genome shotgun (WGS) entry which is preliminary data.</text>
</comment>
<feature type="compositionally biased region" description="Low complexity" evidence="3">
    <location>
        <begin position="56"/>
        <end position="70"/>
    </location>
</feature>
<dbReference type="InterPro" id="IPR002048">
    <property type="entry name" value="EF_hand_dom"/>
</dbReference>
<dbReference type="RefSeq" id="XP_029232016.1">
    <property type="nucleotide sequence ID" value="XM_029367905.1"/>
</dbReference>
<dbReference type="InterPro" id="IPR015943">
    <property type="entry name" value="WD40/YVTN_repeat-like_dom_sf"/>
</dbReference>
<feature type="region of interest" description="Disordered" evidence="3">
    <location>
        <begin position="54"/>
        <end position="102"/>
    </location>
</feature>
<dbReference type="Proteomes" id="UP000284403">
    <property type="component" value="Unassembled WGS sequence"/>
</dbReference>
<feature type="region of interest" description="Disordered" evidence="3">
    <location>
        <begin position="1710"/>
        <end position="1767"/>
    </location>
</feature>
<dbReference type="PROSITE" id="PS00018">
    <property type="entry name" value="EF_HAND_1"/>
    <property type="match status" value="1"/>
</dbReference>
<evidence type="ECO:0000313" key="6">
    <source>
        <dbReference type="Proteomes" id="UP000284403"/>
    </source>
</evidence>
<feature type="compositionally biased region" description="Basic and acidic residues" evidence="3">
    <location>
        <begin position="582"/>
        <end position="593"/>
    </location>
</feature>
<keyword evidence="1" id="KW-0677">Repeat</keyword>
<feature type="region of interest" description="Disordered" evidence="3">
    <location>
        <begin position="574"/>
        <end position="593"/>
    </location>
</feature>
<dbReference type="SUPFAM" id="SSF50969">
    <property type="entry name" value="YVTN repeat-like/Quinoprotein amine dehydrogenase"/>
    <property type="match status" value="1"/>
</dbReference>
<dbReference type="PROSITE" id="PS50294">
    <property type="entry name" value="WD_REPEATS_REGION"/>
    <property type="match status" value="1"/>
</dbReference>
<dbReference type="InterPro" id="IPR051242">
    <property type="entry name" value="WD-EF-hand_domain"/>
</dbReference>
<dbReference type="PANTHER" id="PTHR44324">
    <property type="entry name" value="WD40 REPEAT DOMAIN 95"/>
    <property type="match status" value="1"/>
</dbReference>
<dbReference type="SUPFAM" id="SSF50978">
    <property type="entry name" value="WD40 repeat-like"/>
    <property type="match status" value="1"/>
</dbReference>
<feature type="compositionally biased region" description="Polar residues" evidence="3">
    <location>
        <begin position="1292"/>
        <end position="1305"/>
    </location>
</feature>
<dbReference type="InterPro" id="IPR001680">
    <property type="entry name" value="WD40_rpt"/>
</dbReference>
<dbReference type="GeneID" id="40314577"/>
<accession>A0A3R7LL32</accession>
<feature type="compositionally biased region" description="Basic and acidic residues" evidence="3">
    <location>
        <begin position="71"/>
        <end position="80"/>
    </location>
</feature>
<feature type="region of interest" description="Disordered" evidence="3">
    <location>
        <begin position="2018"/>
        <end position="2041"/>
    </location>
</feature>
<feature type="repeat" description="WD" evidence="2">
    <location>
        <begin position="787"/>
        <end position="828"/>
    </location>
</feature>
<organism evidence="5 6">
    <name type="scientific">Trypanosoma conorhini</name>
    <dbReference type="NCBI Taxonomy" id="83891"/>
    <lineage>
        <taxon>Eukaryota</taxon>
        <taxon>Discoba</taxon>
        <taxon>Euglenozoa</taxon>
        <taxon>Kinetoplastea</taxon>
        <taxon>Metakinetoplastina</taxon>
        <taxon>Trypanosomatida</taxon>
        <taxon>Trypanosomatidae</taxon>
        <taxon>Trypanosoma</taxon>
    </lineage>
</organism>
<feature type="compositionally biased region" description="Basic and acidic residues" evidence="3">
    <location>
        <begin position="1511"/>
        <end position="1525"/>
    </location>
</feature>
<dbReference type="GO" id="GO:0005509">
    <property type="term" value="F:calcium ion binding"/>
    <property type="evidence" value="ECO:0007669"/>
    <property type="project" value="InterPro"/>
</dbReference>
<feature type="repeat" description="WD" evidence="2">
    <location>
        <begin position="351"/>
        <end position="382"/>
    </location>
</feature>
<feature type="region of interest" description="Disordered" evidence="3">
    <location>
        <begin position="598"/>
        <end position="659"/>
    </location>
</feature>
<feature type="region of interest" description="Disordered" evidence="3">
    <location>
        <begin position="1779"/>
        <end position="1803"/>
    </location>
</feature>
<feature type="domain" description="EF-hand" evidence="4">
    <location>
        <begin position="268"/>
        <end position="303"/>
    </location>
</feature>
<evidence type="ECO:0000313" key="5">
    <source>
        <dbReference type="EMBL" id="RNF26810.1"/>
    </source>
</evidence>
<reference evidence="5 6" key="1">
    <citation type="journal article" date="2018" name="BMC Genomics">
        <title>Genomic comparison of Trypanosoma conorhini and Trypanosoma rangeli to Trypanosoma cruzi strains of high and low virulence.</title>
        <authorList>
            <person name="Bradwell K.R."/>
            <person name="Koparde V.N."/>
            <person name="Matveyev A.V."/>
            <person name="Serrano M.G."/>
            <person name="Alves J.M."/>
            <person name="Parikh H."/>
            <person name="Huang B."/>
            <person name="Lee V."/>
            <person name="Espinosa-Alvarez O."/>
            <person name="Ortiz P.A."/>
            <person name="Costa-Martins A.G."/>
            <person name="Teixeira M.M."/>
            <person name="Buck G.A."/>
        </authorList>
    </citation>
    <scope>NUCLEOTIDE SEQUENCE [LARGE SCALE GENOMIC DNA]</scope>
    <source>
        <strain evidence="5 6">025E</strain>
    </source>
</reference>
<dbReference type="PROSITE" id="PS50222">
    <property type="entry name" value="EF_HAND_2"/>
    <property type="match status" value="1"/>
</dbReference>
<keyword evidence="6" id="KW-1185">Reference proteome</keyword>
<dbReference type="Pfam" id="PF00400">
    <property type="entry name" value="WD40"/>
    <property type="match status" value="3"/>
</dbReference>
<feature type="compositionally biased region" description="Low complexity" evidence="3">
    <location>
        <begin position="1779"/>
        <end position="1793"/>
    </location>
</feature>
<evidence type="ECO:0000259" key="4">
    <source>
        <dbReference type="PROSITE" id="PS50222"/>
    </source>
</evidence>
<dbReference type="SMART" id="SM00320">
    <property type="entry name" value="WD40"/>
    <property type="match status" value="7"/>
</dbReference>
<protein>
    <recommendedName>
        <fullName evidence="4">EF-hand domain-containing protein</fullName>
    </recommendedName>
</protein>
<evidence type="ECO:0000256" key="2">
    <source>
        <dbReference type="PROSITE-ProRule" id="PRU00221"/>
    </source>
</evidence>
<dbReference type="Gene3D" id="2.130.10.10">
    <property type="entry name" value="YVTN repeat-like/Quinoprotein amine dehydrogenase"/>
    <property type="match status" value="3"/>
</dbReference>
<feature type="region of interest" description="Disordered" evidence="3">
    <location>
        <begin position="1285"/>
        <end position="1319"/>
    </location>
</feature>
<feature type="compositionally biased region" description="Low complexity" evidence="3">
    <location>
        <begin position="1194"/>
        <end position="1205"/>
    </location>
</feature>
<feature type="compositionally biased region" description="Low complexity" evidence="3">
    <location>
        <begin position="605"/>
        <end position="627"/>
    </location>
</feature>
<sequence>MRRHNEPRQGLRAAGFPSAKVGRAERGAGTPLLSSSGIFCEPVTSVYDRVLAREAQQQQQQQQQQQGQQEQEQRPEETRKPSSPKNGQQLLEGSDPWRRRMSTRLGDPVVPLQMLERMQLVFTLYEWQRRRKRRAVPSFDDANKSEEEMMNNFAAMVRCREQELDMRGVCGEGGAPTHPSGGDAALDGTVARGIPFPVFERFLVEPYFDALFPPPPPPVARSPRAVDSLMDTLSGGRTPSLATKRNSWVFAGRSRTQTRVMYQRRRASHVAAAENLFTVMDTDADGFLSWDEFSSYILQSGQRLLLAGEYDMGAARKKDQSANNVAGRCLNFTPTPLNVNPWQQQFPLVRHLYHSEPISRLIFANRGRRYITAAWDGLVKVWRPDPRLADAHGKPSIVHERTIFAAGAPIIDMVLAPVSLGDAEVLAVVAMDGTVTLLRVGTGEVLKTFIGRCSLPPDAGSHRRLTLSTRARLKESHVKNVIDMPLMEEDIRGTVEGSAVVLRPVFKVRAYRREAIEMFFAEVSRYFTGLGVVAPTYEHLERCRQVKTDVLLHFGDNPGTPRKEKLKPHFAAFASAEDDATEATKDNAEGATARDDFQADTGVPEEAPAAAAAAAAETGEASARASAQAPEVREVQSPSTAFRPSSSPYQRSSGGDSGSNKCWFARSAAFAWYERTSSSSVLPTGVFLLLGFETGVLQFYQLRPQLFTISNLSMTRLELPAMHEPVLTLKLHRGSITSILASASHDLLMTASDDGTVILRHLSRIHAPFLTLGDGVPVPGRPLPLHPSGHSKRVTCICWNSTRGLIVTGGADRIVNFWTTSSSRPLYRIDLRVFSTSSGISGAPVDVSFLQPPRHPLLLLILDTRRTLYFIDTVSYQCLRILRDDGLTSLRAGEMLRARYDAVDGRLILGGRHVRSWDIRQKDEYPDDYCGHRRAVVGLVYQRTFGFWVSADDSVVIIWNAKVVDLYAEHSDSSKQATEVDGDDDAARDRHSIEKLGGNGTRWALGSGVVRSWSVEGGICCLAVDQSELSHVFVALLRERRIVEYNSLSGSVLRSFGFPGDSGDISSLACGVSTGGAALLRPVAFLCGTFEQERSSNGTTALYALVSDTDVLAAAAPMSRVHRVIVTAGVGVSCAVIVTALGLVVVGHRGGISATPADEATSCPIACTRLTEALQQRRPESKFGTPALSEPHLTTSTTTAATTTRPTTTTTITASLEGAAAGEGGTRPGRAHAFVCPVFQPQPQGSEPCRSTPPLDLVALLPGPLLQDPVPLTREYMQQRERYLFRPERRSTTSAGNSAKTTPEILTNAEEEDAEKRNSRSDALPPLLLFSDEFIAASPAFAGSFGLLLREQLAALGYVGHVTPVAETDYAFTGSDDGVLQLWNLRTLSEVLRFRATYALDAVTAVEVGDDAAHLAVGDANGHILLLDLRGIAWDSATPLEMVAGVESGVRVLHRWRGHRQNVTSVQFVRRESGMMRRSTVHSYTVHQGVPARTPLRQAPESEFPAADNSSTREEGAPTRSDGNRATRFLCTSGEDSYVYAWCWEPGPRGRGAVQCIGCFGGGVEAPPTPPLDKLTDSAWQVLEVVRKAYIEERLLSVGGVLSGPNAAGEIHTAVLEIMEEMRAVKDAVVLPQRGAATLGKQPALPPSRLRAQRQSRVQCAGVGGIGAAGEPCPPTYVLAFEEGLYYDRDVVELLERVLTELRAVHKRRQSMMRASMHRASLMGPKRGRRSLVRSAAVSPQEKSLTAEELPRPTIAAGAPDTAPRGVAVAADSATTLPAPTAAASRAPPSVATGTPSLTGVPVSDAQAPLRELPPAADAAKTHVGDAFTFPSSSSSNVLQPALPPIPASQGSLARAPTTASLPTKRPESSLTPINEEDWAQLPPITVHFATPWPLPRLRRAGRAPAEAGASRNTEVDGLPLISDIIGVIRNKSDAVKQRQYGVKVLVREKARRRSFHFVLLSQMQKHLAEQEAIEAKGVNPEQLSLARRERKRRSIAWGTARIMHTLMAWQSPRLSSASSRTLGSASDAGLSRRASGADSARVDPGKLPFFIPLSLGTSQSFMPSSSLKLDQNKSVVVQLKNEMEAMGATLRATLHEKQILMAQERAAASGITTSTRNSLISR</sequence>
<dbReference type="InterPro" id="IPR018247">
    <property type="entry name" value="EF_Hand_1_Ca_BS"/>
</dbReference>
<dbReference type="OrthoDB" id="273340at2759"/>
<feature type="region of interest" description="Disordered" evidence="3">
    <location>
        <begin position="1834"/>
        <end position="1871"/>
    </location>
</feature>
<dbReference type="PANTHER" id="PTHR44324:SF4">
    <property type="entry name" value="WD40 REPEAT DOMAIN 95"/>
    <property type="match status" value="1"/>
</dbReference>
<dbReference type="EMBL" id="MKKU01000027">
    <property type="protein sequence ID" value="RNF26810.1"/>
    <property type="molecule type" value="Genomic_DNA"/>
</dbReference>
<dbReference type="InterPro" id="IPR036322">
    <property type="entry name" value="WD40_repeat_dom_sf"/>
</dbReference>
<name>A0A3R7LL32_9TRYP</name>
<feature type="region of interest" description="Disordered" evidence="3">
    <location>
        <begin position="1"/>
        <end position="36"/>
    </location>
</feature>
<gene>
    <name evidence="5" type="ORF">Tco025E_00966</name>
</gene>
<evidence type="ECO:0000256" key="1">
    <source>
        <dbReference type="ARBA" id="ARBA00022737"/>
    </source>
</evidence>
<dbReference type="InterPro" id="IPR011044">
    <property type="entry name" value="Quino_amine_DH_bsu"/>
</dbReference>
<feature type="region of interest" description="Disordered" evidence="3">
    <location>
        <begin position="1176"/>
        <end position="1205"/>
    </location>
</feature>